<feature type="region of interest" description="Disordered" evidence="1">
    <location>
        <begin position="79"/>
        <end position="100"/>
    </location>
</feature>
<name>D2V3P2_NAEGR</name>
<reference evidence="2 3" key="1">
    <citation type="journal article" date="2010" name="Cell">
        <title>The genome of Naegleria gruberi illuminates early eukaryotic versatility.</title>
        <authorList>
            <person name="Fritz-Laylin L.K."/>
            <person name="Prochnik S.E."/>
            <person name="Ginger M.L."/>
            <person name="Dacks J.B."/>
            <person name="Carpenter M.L."/>
            <person name="Field M.C."/>
            <person name="Kuo A."/>
            <person name="Paredez A."/>
            <person name="Chapman J."/>
            <person name="Pham J."/>
            <person name="Shu S."/>
            <person name="Neupane R."/>
            <person name="Cipriano M."/>
            <person name="Mancuso J."/>
            <person name="Tu H."/>
            <person name="Salamov A."/>
            <person name="Lindquist E."/>
            <person name="Shapiro H."/>
            <person name="Lucas S."/>
            <person name="Grigoriev I.V."/>
            <person name="Cande W.Z."/>
            <person name="Fulton C."/>
            <person name="Rokhsar D.S."/>
            <person name="Dawson S.C."/>
        </authorList>
    </citation>
    <scope>NUCLEOTIDE SEQUENCE [LARGE SCALE GENOMIC DNA]</scope>
    <source>
        <strain evidence="2 3">NEG-M</strain>
    </source>
</reference>
<evidence type="ECO:0000313" key="3">
    <source>
        <dbReference type="Proteomes" id="UP000006671"/>
    </source>
</evidence>
<organism evidence="3">
    <name type="scientific">Naegleria gruberi</name>
    <name type="common">Amoeba</name>
    <dbReference type="NCBI Taxonomy" id="5762"/>
    <lineage>
        <taxon>Eukaryota</taxon>
        <taxon>Discoba</taxon>
        <taxon>Heterolobosea</taxon>
        <taxon>Tetramitia</taxon>
        <taxon>Eutetramitia</taxon>
        <taxon>Vahlkampfiidae</taxon>
        <taxon>Naegleria</taxon>
    </lineage>
</organism>
<evidence type="ECO:0000256" key="1">
    <source>
        <dbReference type="SAM" id="MobiDB-lite"/>
    </source>
</evidence>
<feature type="region of interest" description="Disordered" evidence="1">
    <location>
        <begin position="1"/>
        <end position="42"/>
    </location>
</feature>
<keyword evidence="3" id="KW-1185">Reference proteome</keyword>
<accession>D2V3P2</accession>
<proteinExistence type="predicted"/>
<dbReference type="Proteomes" id="UP000006671">
    <property type="component" value="Unassembled WGS sequence"/>
</dbReference>
<feature type="compositionally biased region" description="Polar residues" evidence="1">
    <location>
        <begin position="1"/>
        <end position="26"/>
    </location>
</feature>
<sequence>MPSNYTSRDRFTSSTDKFSSPSNNTNLKRREMTSGSSSPHQTFTIQQTNTFTAPISNQKQCLFYVQTCQVNQNGKLVVSRKKEAKEKRKRNKTNSSVATSVSNMSACSVDNSPTVVEFSQISSPPKRVKQDHYSNVVSTVRNHNNYHCQLTYYQLVLPLLPNNRSAARQLFESHFPILMPNFPILLFYLQ</sequence>
<gene>
    <name evidence="2" type="ORF">NAEGRDRAFT_63436</name>
</gene>
<dbReference type="EMBL" id="GG738850">
    <property type="protein sequence ID" value="EFC48806.1"/>
    <property type="molecule type" value="Genomic_DNA"/>
</dbReference>
<evidence type="ECO:0000313" key="2">
    <source>
        <dbReference type="EMBL" id="EFC48806.1"/>
    </source>
</evidence>
<dbReference type="VEuPathDB" id="AmoebaDB:NAEGRDRAFT_63436"/>
<dbReference type="GeneID" id="8852525"/>
<dbReference type="InParanoid" id="D2V3P2"/>
<protein>
    <submittedName>
        <fullName evidence="2">Predicted protein</fullName>
    </submittedName>
</protein>
<dbReference type="AlphaFoldDB" id="D2V3P2"/>
<dbReference type="RefSeq" id="XP_002681550.1">
    <property type="nucleotide sequence ID" value="XM_002681504.1"/>
</dbReference>
<dbReference type="KEGG" id="ngr:NAEGRDRAFT_63436"/>